<sequence length="266" mass="27019">MSVPAVPGWPGVAASAALVALAALLAGRARLGLAADMLVASARALGQLVAVAAVLAAVFAHGGLPGSLAWIAVMVLIAGRVAARRARGLPRAPAVATLAVAMATVVTVATLVVFAVIDTRPHVLIPVSGMVVSGAMQATALTLTRLHEEVETARPRIEARLSLGLDAAAAFAPHARTALRTAMLPAVDATKVVGLISLPGAMTGLILAGVEPLIAIRYQIVVMYMLLAAATLAAVATARLARTALFDDAHRLHELPAPPDGRSSPR</sequence>
<organism evidence="7 8">
    <name type="scientific">Streptosporangium longisporum</name>
    <dbReference type="NCBI Taxonomy" id="46187"/>
    <lineage>
        <taxon>Bacteria</taxon>
        <taxon>Bacillati</taxon>
        <taxon>Actinomycetota</taxon>
        <taxon>Actinomycetes</taxon>
        <taxon>Streptosporangiales</taxon>
        <taxon>Streptosporangiaceae</taxon>
        <taxon>Streptosporangium</taxon>
    </lineage>
</organism>
<dbReference type="PANTHER" id="PTHR30028">
    <property type="entry name" value="UPF0014 INNER MEMBRANE PROTEIN YBBM-RELATED"/>
    <property type="match status" value="1"/>
</dbReference>
<dbReference type="PANTHER" id="PTHR30028:SF0">
    <property type="entry name" value="PROTEIN ALUMINUM SENSITIVE 3"/>
    <property type="match status" value="1"/>
</dbReference>
<feature type="transmembrane region" description="Helical" evidence="6">
    <location>
        <begin position="6"/>
        <end position="26"/>
    </location>
</feature>
<evidence type="ECO:0000313" key="8">
    <source>
        <dbReference type="Proteomes" id="UP001499930"/>
    </source>
</evidence>
<dbReference type="InterPro" id="IPR005226">
    <property type="entry name" value="UPF0014_fam"/>
</dbReference>
<gene>
    <name evidence="7" type="ORF">GCM10017559_01350</name>
</gene>
<dbReference type="Proteomes" id="UP001499930">
    <property type="component" value="Unassembled WGS sequence"/>
</dbReference>
<evidence type="ECO:0000256" key="6">
    <source>
        <dbReference type="SAM" id="Phobius"/>
    </source>
</evidence>
<feature type="transmembrane region" description="Helical" evidence="6">
    <location>
        <begin position="123"/>
        <end position="146"/>
    </location>
</feature>
<evidence type="ECO:0000256" key="1">
    <source>
        <dbReference type="ARBA" id="ARBA00004141"/>
    </source>
</evidence>
<evidence type="ECO:0000313" key="7">
    <source>
        <dbReference type="EMBL" id="GAA2985528.1"/>
    </source>
</evidence>
<comment type="subcellular location">
    <subcellularLocation>
        <location evidence="1">Membrane</location>
        <topology evidence="1">Multi-pass membrane protein</topology>
    </subcellularLocation>
</comment>
<evidence type="ECO:0000256" key="4">
    <source>
        <dbReference type="ARBA" id="ARBA00022989"/>
    </source>
</evidence>
<feature type="transmembrane region" description="Helical" evidence="6">
    <location>
        <begin position="216"/>
        <end position="241"/>
    </location>
</feature>
<evidence type="ECO:0000256" key="5">
    <source>
        <dbReference type="ARBA" id="ARBA00023136"/>
    </source>
</evidence>
<keyword evidence="4 6" id="KW-1133">Transmembrane helix</keyword>
<proteinExistence type="inferred from homology"/>
<keyword evidence="8" id="KW-1185">Reference proteome</keyword>
<dbReference type="RefSeq" id="WP_344886827.1">
    <property type="nucleotide sequence ID" value="NZ_BAAAWD010000002.1"/>
</dbReference>
<evidence type="ECO:0008006" key="9">
    <source>
        <dbReference type="Google" id="ProtNLM"/>
    </source>
</evidence>
<feature type="transmembrane region" description="Helical" evidence="6">
    <location>
        <begin position="95"/>
        <end position="117"/>
    </location>
</feature>
<feature type="transmembrane region" description="Helical" evidence="6">
    <location>
        <begin position="38"/>
        <end position="60"/>
    </location>
</feature>
<feature type="transmembrane region" description="Helical" evidence="6">
    <location>
        <begin position="66"/>
        <end position="83"/>
    </location>
</feature>
<comment type="caution">
    <text evidence="7">The sequence shown here is derived from an EMBL/GenBank/DDBJ whole genome shotgun (WGS) entry which is preliminary data.</text>
</comment>
<accession>A0ABN3XPI1</accession>
<dbReference type="EMBL" id="BAAAWD010000002">
    <property type="protein sequence ID" value="GAA2985528.1"/>
    <property type="molecule type" value="Genomic_DNA"/>
</dbReference>
<keyword evidence="5 6" id="KW-0472">Membrane</keyword>
<evidence type="ECO:0000256" key="2">
    <source>
        <dbReference type="ARBA" id="ARBA00005268"/>
    </source>
</evidence>
<dbReference type="Pfam" id="PF03649">
    <property type="entry name" value="UPF0014"/>
    <property type="match status" value="1"/>
</dbReference>
<evidence type="ECO:0000256" key="3">
    <source>
        <dbReference type="ARBA" id="ARBA00022692"/>
    </source>
</evidence>
<comment type="similarity">
    <text evidence="2">Belongs to the UPF0014 family.</text>
</comment>
<reference evidence="7 8" key="1">
    <citation type="journal article" date="2019" name="Int. J. Syst. Evol. Microbiol.">
        <title>The Global Catalogue of Microorganisms (GCM) 10K type strain sequencing project: providing services to taxonomists for standard genome sequencing and annotation.</title>
        <authorList>
            <consortium name="The Broad Institute Genomics Platform"/>
            <consortium name="The Broad Institute Genome Sequencing Center for Infectious Disease"/>
            <person name="Wu L."/>
            <person name="Ma J."/>
        </authorList>
    </citation>
    <scope>NUCLEOTIDE SEQUENCE [LARGE SCALE GENOMIC DNA]</scope>
    <source>
        <strain evidence="7 8">JCM 3106</strain>
    </source>
</reference>
<protein>
    <recommendedName>
        <fullName evidence="9">Iron export ABC transporter permease subunit FetB</fullName>
    </recommendedName>
</protein>
<name>A0ABN3XPI1_9ACTN</name>
<feature type="transmembrane region" description="Helical" evidence="6">
    <location>
        <begin position="192"/>
        <end position="210"/>
    </location>
</feature>
<keyword evidence="3 6" id="KW-0812">Transmembrane</keyword>